<evidence type="ECO:0000256" key="1">
    <source>
        <dbReference type="ARBA" id="ARBA00001974"/>
    </source>
</evidence>
<comment type="caution">
    <text evidence="7">The sequence shown here is derived from an EMBL/GenBank/DDBJ whole genome shotgun (WGS) entry which is preliminary data.</text>
</comment>
<dbReference type="SUPFAM" id="SSF51905">
    <property type="entry name" value="FAD/NAD(P)-binding domain"/>
    <property type="match status" value="1"/>
</dbReference>
<keyword evidence="3" id="KW-0274">FAD</keyword>
<dbReference type="AlphaFoldDB" id="A0A103E1T0"/>
<accession>A0A103E1T0</accession>
<name>A0A103E1T0_9BURK</name>
<dbReference type="InterPro" id="IPR036188">
    <property type="entry name" value="FAD/NAD-bd_sf"/>
</dbReference>
<comment type="similarity">
    <text evidence="5">Belongs to the L2HGDH family.</text>
</comment>
<dbReference type="Proteomes" id="UP000062788">
    <property type="component" value="Unassembled WGS sequence"/>
</dbReference>
<evidence type="ECO:0000259" key="6">
    <source>
        <dbReference type="Pfam" id="PF01266"/>
    </source>
</evidence>
<evidence type="ECO:0000256" key="2">
    <source>
        <dbReference type="ARBA" id="ARBA00022630"/>
    </source>
</evidence>
<evidence type="ECO:0000256" key="3">
    <source>
        <dbReference type="ARBA" id="ARBA00022827"/>
    </source>
</evidence>
<keyword evidence="2" id="KW-0285">Flavoprotein</keyword>
<dbReference type="GO" id="GO:0047545">
    <property type="term" value="F:(S)-2-hydroxyglutarate dehydrogenase activity"/>
    <property type="evidence" value="ECO:0007669"/>
    <property type="project" value="TreeGrafter"/>
</dbReference>
<evidence type="ECO:0000256" key="5">
    <source>
        <dbReference type="ARBA" id="ARBA00037941"/>
    </source>
</evidence>
<keyword evidence="8" id="KW-1185">Reference proteome</keyword>
<evidence type="ECO:0000313" key="7">
    <source>
        <dbReference type="EMBL" id="KVE26760.1"/>
    </source>
</evidence>
<dbReference type="PANTHER" id="PTHR43104">
    <property type="entry name" value="L-2-HYDROXYGLUTARATE DEHYDROGENASE, MITOCHONDRIAL"/>
    <property type="match status" value="1"/>
</dbReference>
<organism evidence="7 8">
    <name type="scientific">Burkholderia singularis</name>
    <dbReference type="NCBI Taxonomy" id="1503053"/>
    <lineage>
        <taxon>Bacteria</taxon>
        <taxon>Pseudomonadati</taxon>
        <taxon>Pseudomonadota</taxon>
        <taxon>Betaproteobacteria</taxon>
        <taxon>Burkholderiales</taxon>
        <taxon>Burkholderiaceae</taxon>
        <taxon>Burkholderia</taxon>
        <taxon>pseudomallei group</taxon>
    </lineage>
</organism>
<dbReference type="InterPro" id="IPR006076">
    <property type="entry name" value="FAD-dep_OxRdtase"/>
</dbReference>
<feature type="domain" description="FAD dependent oxidoreductase" evidence="6">
    <location>
        <begin position="5"/>
        <end position="363"/>
    </location>
</feature>
<evidence type="ECO:0000256" key="4">
    <source>
        <dbReference type="ARBA" id="ARBA00023002"/>
    </source>
</evidence>
<comment type="cofactor">
    <cofactor evidence="1">
        <name>FAD</name>
        <dbReference type="ChEBI" id="CHEBI:57692"/>
    </cofactor>
</comment>
<dbReference type="Gene3D" id="3.30.9.10">
    <property type="entry name" value="D-Amino Acid Oxidase, subunit A, domain 2"/>
    <property type="match status" value="1"/>
</dbReference>
<protein>
    <submittedName>
        <fullName evidence="7">FAD-dependent oxidoreductase</fullName>
    </submittedName>
</protein>
<gene>
    <name evidence="7" type="ORF">WS67_14265</name>
</gene>
<keyword evidence="4" id="KW-0560">Oxidoreductase</keyword>
<sequence>MERIDCVVIGAGVVGLAIARELAARGRETLIVEAADAIGTGMSARNSEVIHAGIYYPRGSLKASLCVHGRDLLYDFCETHNIPHKRCGKLIVATSAGQAKQLKAIAARAEENGVLDLLTLSRDEVQALEPALECVEALFSPGTGIVDSHQLMLALLGDAERGGAVCALRSPVESVDAAGGRFVVRVGASAPAEIDAACVINSAGLGAQALARRIGGLDPRWVPPLYLARGNYFSLSGRAPFNHLVYPVPDRAGLGVHLTLDLAGHARFGPDVEWIDTLRYDVDPRRADAFYAAIRTYWPGLPDGALQPAYAGVRSKVAGPGEPAADFVIQGAAQHGVRGLVNLFGIESPGLTASLAIAQRVGEMIARA</sequence>
<reference evidence="7 8" key="1">
    <citation type="submission" date="2015-11" db="EMBL/GenBank/DDBJ databases">
        <title>Expanding the genomic diversity of Burkholderia species for the development of highly accurate diagnostics.</title>
        <authorList>
            <person name="Sahl J."/>
            <person name="Keim P."/>
            <person name="Wagner D."/>
        </authorList>
    </citation>
    <scope>NUCLEOTIDE SEQUENCE [LARGE SCALE GENOMIC DNA]</scope>
    <source>
        <strain evidence="7 8">TSV85</strain>
    </source>
</reference>
<dbReference type="EMBL" id="LOWA01000032">
    <property type="protein sequence ID" value="KVE26760.1"/>
    <property type="molecule type" value="Genomic_DNA"/>
</dbReference>
<dbReference type="Pfam" id="PF01266">
    <property type="entry name" value="DAO"/>
    <property type="match status" value="1"/>
</dbReference>
<dbReference type="PANTHER" id="PTHR43104:SF4">
    <property type="entry name" value="L-2-HYDROXYGLUTARATE DEHYDROGENASE, MITOCHONDRIAL"/>
    <property type="match status" value="1"/>
</dbReference>
<dbReference type="Gene3D" id="3.50.50.60">
    <property type="entry name" value="FAD/NAD(P)-binding domain"/>
    <property type="match status" value="1"/>
</dbReference>
<proteinExistence type="inferred from homology"/>
<evidence type="ECO:0000313" key="8">
    <source>
        <dbReference type="Proteomes" id="UP000062788"/>
    </source>
</evidence>